<protein>
    <submittedName>
        <fullName evidence="1">Uncharacterized protein</fullName>
    </submittedName>
</protein>
<name>A0A6J4UWA4_9BACT</name>
<dbReference type="EMBL" id="CADCWN010000083">
    <property type="protein sequence ID" value="CAA9561734.1"/>
    <property type="molecule type" value="Genomic_DNA"/>
</dbReference>
<gene>
    <name evidence="1" type="ORF">AVDCRST_MAG18-1141</name>
</gene>
<evidence type="ECO:0000313" key="1">
    <source>
        <dbReference type="EMBL" id="CAA9561734.1"/>
    </source>
</evidence>
<sequence length="30" mass="3194">GQLIGHGGSFRLVEGVQQPQGQRGAILDFQ</sequence>
<organism evidence="1">
    <name type="scientific">uncultured Thermomicrobiales bacterium</name>
    <dbReference type="NCBI Taxonomy" id="1645740"/>
    <lineage>
        <taxon>Bacteria</taxon>
        <taxon>Pseudomonadati</taxon>
        <taxon>Thermomicrobiota</taxon>
        <taxon>Thermomicrobia</taxon>
        <taxon>Thermomicrobiales</taxon>
        <taxon>environmental samples</taxon>
    </lineage>
</organism>
<feature type="non-terminal residue" evidence="1">
    <location>
        <position position="1"/>
    </location>
</feature>
<reference evidence="1" key="1">
    <citation type="submission" date="2020-02" db="EMBL/GenBank/DDBJ databases">
        <authorList>
            <person name="Meier V. D."/>
        </authorList>
    </citation>
    <scope>NUCLEOTIDE SEQUENCE</scope>
    <source>
        <strain evidence="1">AVDCRST_MAG18</strain>
    </source>
</reference>
<dbReference type="AlphaFoldDB" id="A0A6J4UWA4"/>
<accession>A0A6J4UWA4</accession>
<proteinExistence type="predicted"/>